<dbReference type="Gene3D" id="3.40.720.10">
    <property type="entry name" value="Alkaline Phosphatase, subunit A"/>
    <property type="match status" value="1"/>
</dbReference>
<dbReference type="GO" id="GO:0016787">
    <property type="term" value="F:hydrolase activity"/>
    <property type="evidence" value="ECO:0007669"/>
    <property type="project" value="UniProtKB-ARBA"/>
</dbReference>
<keyword evidence="2" id="KW-1185">Reference proteome</keyword>
<dbReference type="InterPro" id="IPR023116">
    <property type="entry name" value="Phosphonoacetate_hydro_insert"/>
</dbReference>
<dbReference type="Pfam" id="PF01663">
    <property type="entry name" value="Phosphodiest"/>
    <property type="match status" value="1"/>
</dbReference>
<dbReference type="RefSeq" id="WP_193906391.1">
    <property type="nucleotide sequence ID" value="NZ_JADEXG010000018.1"/>
</dbReference>
<gene>
    <name evidence="1" type="ORF">IQ241_09500</name>
</gene>
<sequence length="469" mass="52606">MQKTVVLNVVGLTDRLIGPHTPNLARWRAQGQQAAIAPQLPAVTCSTQATYLTGKPPRKHGIVGNGWYFRDDCEVKFWRQSNRLVQAPKLWEVARSLDPDFTCANLFWWYNMYSSVDYAVTPRPMYPADGRKLPDIYTQPAEMRDSLQAELGQFPLFKFWGPATAIDASQWIAESAQWIEARYAPTLTLIYLPHLDYGLQKVGCQPDQIAQDLRDVDAVCGDLIDYYEACGAQVVVLSEYGITPVSKPVHLNRLLREQGLLAVREELGRELLDAGASQAFAVADHQIAHVYISEAELLPKVRSLLQSVAGVAEVLDAEGKRRHQLDHPRAGDLVVIAEADAWFTYYYWLDDSRAPDFGRTVDIHRKPGYDPAELFIDPALKRPILKLGWTLLKQQLGFRYLMDVIPLDATLVRGSHGHLPKSSADWPLLITQTPELLPADRLEATAVFQVLLNHLQPASVNQPNAISAR</sequence>
<dbReference type="InterPro" id="IPR017850">
    <property type="entry name" value="Alkaline_phosphatase_core_sf"/>
</dbReference>
<reference evidence="1" key="1">
    <citation type="submission" date="2020-10" db="EMBL/GenBank/DDBJ databases">
        <authorList>
            <person name="Castelo-Branco R."/>
            <person name="Eusebio N."/>
            <person name="Adriana R."/>
            <person name="Vieira A."/>
            <person name="Brugerolle De Fraissinette N."/>
            <person name="Rezende De Castro R."/>
            <person name="Schneider M.P."/>
            <person name="Vasconcelos V."/>
            <person name="Leao P.N."/>
        </authorList>
    </citation>
    <scope>NUCLEOTIDE SEQUENCE</scope>
    <source>
        <strain evidence="1">LEGE 07310</strain>
    </source>
</reference>
<proteinExistence type="predicted"/>
<dbReference type="EMBL" id="JADEXG010000018">
    <property type="protein sequence ID" value="MBE9077531.1"/>
    <property type="molecule type" value="Genomic_DNA"/>
</dbReference>
<comment type="caution">
    <text evidence="1">The sequence shown here is derived from an EMBL/GenBank/DDBJ whole genome shotgun (WGS) entry which is preliminary data.</text>
</comment>
<protein>
    <submittedName>
        <fullName evidence="1">Alkaline phosphatase family protein</fullName>
    </submittedName>
</protein>
<dbReference type="SUPFAM" id="SSF53649">
    <property type="entry name" value="Alkaline phosphatase-like"/>
    <property type="match status" value="1"/>
</dbReference>
<dbReference type="PANTHER" id="PTHR10151">
    <property type="entry name" value="ECTONUCLEOTIDE PYROPHOSPHATASE/PHOSPHODIESTERASE"/>
    <property type="match status" value="1"/>
</dbReference>
<name>A0A8J7AC25_9CYAN</name>
<dbReference type="AlphaFoldDB" id="A0A8J7AC25"/>
<accession>A0A8J7AC25</accession>
<dbReference type="InterPro" id="IPR002591">
    <property type="entry name" value="Phosphodiest/P_Trfase"/>
</dbReference>
<organism evidence="1 2">
    <name type="scientific">Vasconcelosia minhoensis LEGE 07310</name>
    <dbReference type="NCBI Taxonomy" id="915328"/>
    <lineage>
        <taxon>Bacteria</taxon>
        <taxon>Bacillati</taxon>
        <taxon>Cyanobacteriota</taxon>
        <taxon>Cyanophyceae</taxon>
        <taxon>Nodosilineales</taxon>
        <taxon>Cymatolegaceae</taxon>
        <taxon>Vasconcelosia</taxon>
        <taxon>Vasconcelosia minhoensis</taxon>
    </lineage>
</organism>
<evidence type="ECO:0000313" key="1">
    <source>
        <dbReference type="EMBL" id="MBE9077531.1"/>
    </source>
</evidence>
<dbReference type="Proteomes" id="UP000636505">
    <property type="component" value="Unassembled WGS sequence"/>
</dbReference>
<evidence type="ECO:0000313" key="2">
    <source>
        <dbReference type="Proteomes" id="UP000636505"/>
    </source>
</evidence>
<dbReference type="PANTHER" id="PTHR10151:SF120">
    <property type="entry name" value="BIS(5'-ADENOSYL)-TRIPHOSPHATASE"/>
    <property type="match status" value="1"/>
</dbReference>
<dbReference type="Gene3D" id="3.30.1360.110">
    <property type="entry name" value="Domain 2, Phosphonoacetate Hydrolase"/>
    <property type="match status" value="1"/>
</dbReference>